<accession>A0ABV7MDJ7</accession>
<feature type="transmembrane region" description="Helical" evidence="1">
    <location>
        <begin position="7"/>
        <end position="31"/>
    </location>
</feature>
<keyword evidence="1" id="KW-1133">Transmembrane helix</keyword>
<sequence length="86" mass="8846">MVTKGLLGLFNLGILPLVVVFLIAMFAPGIFDQLAAGGDTVVNLIGDLIPVEGAENASGELAGGSLVTLYLGVLLGRVAAFFRSRD</sequence>
<evidence type="ECO:0000313" key="3">
    <source>
        <dbReference type="Proteomes" id="UP001595607"/>
    </source>
</evidence>
<keyword evidence="1" id="KW-0812">Transmembrane</keyword>
<evidence type="ECO:0000313" key="2">
    <source>
        <dbReference type="EMBL" id="MFC3302734.1"/>
    </source>
</evidence>
<dbReference type="EMBL" id="JBHRVA010000002">
    <property type="protein sequence ID" value="MFC3302734.1"/>
    <property type="molecule type" value="Genomic_DNA"/>
</dbReference>
<protein>
    <submittedName>
        <fullName evidence="2">Uncharacterized protein</fullName>
    </submittedName>
</protein>
<gene>
    <name evidence="2" type="ORF">ACFONP_08315</name>
</gene>
<feature type="transmembrane region" description="Helical" evidence="1">
    <location>
        <begin position="61"/>
        <end position="82"/>
    </location>
</feature>
<comment type="caution">
    <text evidence="2">The sequence shown here is derived from an EMBL/GenBank/DDBJ whole genome shotgun (WGS) entry which is preliminary data.</text>
</comment>
<organism evidence="2 3">
    <name type="scientific">Parvularcula lutaonensis</name>
    <dbReference type="NCBI Taxonomy" id="491923"/>
    <lineage>
        <taxon>Bacteria</taxon>
        <taxon>Pseudomonadati</taxon>
        <taxon>Pseudomonadota</taxon>
        <taxon>Alphaproteobacteria</taxon>
        <taxon>Parvularculales</taxon>
        <taxon>Parvularculaceae</taxon>
        <taxon>Parvularcula</taxon>
    </lineage>
</organism>
<dbReference type="Proteomes" id="UP001595607">
    <property type="component" value="Unassembled WGS sequence"/>
</dbReference>
<dbReference type="RefSeq" id="WP_189571401.1">
    <property type="nucleotide sequence ID" value="NZ_BMXU01000001.1"/>
</dbReference>
<proteinExistence type="predicted"/>
<reference evidence="3" key="1">
    <citation type="journal article" date="2019" name="Int. J. Syst. Evol. Microbiol.">
        <title>The Global Catalogue of Microorganisms (GCM) 10K type strain sequencing project: providing services to taxonomists for standard genome sequencing and annotation.</title>
        <authorList>
            <consortium name="The Broad Institute Genomics Platform"/>
            <consortium name="The Broad Institute Genome Sequencing Center for Infectious Disease"/>
            <person name="Wu L."/>
            <person name="Ma J."/>
        </authorList>
    </citation>
    <scope>NUCLEOTIDE SEQUENCE [LARGE SCALE GENOMIC DNA]</scope>
    <source>
        <strain evidence="3">KCTC 22245</strain>
    </source>
</reference>
<keyword evidence="3" id="KW-1185">Reference proteome</keyword>
<evidence type="ECO:0000256" key="1">
    <source>
        <dbReference type="SAM" id="Phobius"/>
    </source>
</evidence>
<keyword evidence="1" id="KW-0472">Membrane</keyword>
<name>A0ABV7MDJ7_9PROT</name>